<accession>R0EZB2</accession>
<protein>
    <recommendedName>
        <fullName evidence="1">CCDC22 N-terminal domain-containing protein</fullName>
    </recommendedName>
</protein>
<dbReference type="PANTHER" id="PTHR15668">
    <property type="entry name" value="JM1 PROTEIN"/>
    <property type="match status" value="1"/>
</dbReference>
<evidence type="ECO:0000259" key="1">
    <source>
        <dbReference type="Pfam" id="PF21674"/>
    </source>
</evidence>
<evidence type="ECO:0000313" key="3">
    <source>
        <dbReference type="Proteomes" id="UP000029121"/>
    </source>
</evidence>
<dbReference type="PANTHER" id="PTHR15668:SF4">
    <property type="entry name" value="COILED-COIL DOMAIN-CONTAINING PROTEIN 22"/>
    <property type="match status" value="1"/>
</dbReference>
<gene>
    <name evidence="2" type="ORF">CARUB_v10027480mg</name>
</gene>
<dbReference type="InterPro" id="IPR008530">
    <property type="entry name" value="CCDC22"/>
</dbReference>
<sequence length="73" mass="7675">MEESRDILMSTLIESGVFIPGDFSSIGEFSSEALVSICAQLLNLIDPSSASFCDELLILSPIGLGSAPISLIL</sequence>
<proteinExistence type="predicted"/>
<dbReference type="GO" id="GO:0097602">
    <property type="term" value="F:cullin family protein binding"/>
    <property type="evidence" value="ECO:0007669"/>
    <property type="project" value="TreeGrafter"/>
</dbReference>
<feature type="domain" description="CCDC22 N-terminal" evidence="1">
    <location>
        <begin position="1"/>
        <end position="52"/>
    </location>
</feature>
<evidence type="ECO:0000313" key="2">
    <source>
        <dbReference type="EMBL" id="EOA14311.1"/>
    </source>
</evidence>
<dbReference type="EMBL" id="KB870812">
    <property type="protein sequence ID" value="EOA14311.1"/>
    <property type="molecule type" value="Genomic_DNA"/>
</dbReference>
<name>R0EZB2_9BRAS</name>
<dbReference type="eggNOG" id="KOG1937">
    <property type="taxonomic scope" value="Eukaryota"/>
</dbReference>
<dbReference type="GO" id="GO:2000060">
    <property type="term" value="P:positive regulation of ubiquitin-dependent protein catabolic process"/>
    <property type="evidence" value="ECO:0007669"/>
    <property type="project" value="TreeGrafter"/>
</dbReference>
<keyword evidence="3" id="KW-1185">Reference proteome</keyword>
<dbReference type="InterPro" id="IPR048349">
    <property type="entry name" value="CCDC22_N"/>
</dbReference>
<dbReference type="Proteomes" id="UP000029121">
    <property type="component" value="Unassembled WGS sequence"/>
</dbReference>
<organism evidence="2 3">
    <name type="scientific">Capsella rubella</name>
    <dbReference type="NCBI Taxonomy" id="81985"/>
    <lineage>
        <taxon>Eukaryota</taxon>
        <taxon>Viridiplantae</taxon>
        <taxon>Streptophyta</taxon>
        <taxon>Embryophyta</taxon>
        <taxon>Tracheophyta</taxon>
        <taxon>Spermatophyta</taxon>
        <taxon>Magnoliopsida</taxon>
        <taxon>eudicotyledons</taxon>
        <taxon>Gunneridae</taxon>
        <taxon>Pentapetalae</taxon>
        <taxon>rosids</taxon>
        <taxon>malvids</taxon>
        <taxon>Brassicales</taxon>
        <taxon>Brassicaceae</taxon>
        <taxon>Camelineae</taxon>
        <taxon>Capsella</taxon>
    </lineage>
</organism>
<dbReference type="STRING" id="81985.R0EZB2"/>
<reference evidence="3" key="1">
    <citation type="journal article" date="2013" name="Nat. Genet.">
        <title>The Capsella rubella genome and the genomic consequences of rapid mating system evolution.</title>
        <authorList>
            <person name="Slotte T."/>
            <person name="Hazzouri K.M."/>
            <person name="Agren J.A."/>
            <person name="Koenig D."/>
            <person name="Maumus F."/>
            <person name="Guo Y.L."/>
            <person name="Steige K."/>
            <person name="Platts A.E."/>
            <person name="Escobar J.S."/>
            <person name="Newman L.K."/>
            <person name="Wang W."/>
            <person name="Mandakova T."/>
            <person name="Vello E."/>
            <person name="Smith L.M."/>
            <person name="Henz S.R."/>
            <person name="Steffen J."/>
            <person name="Takuno S."/>
            <person name="Brandvain Y."/>
            <person name="Coop G."/>
            <person name="Andolfatto P."/>
            <person name="Hu T.T."/>
            <person name="Blanchette M."/>
            <person name="Clark R.M."/>
            <person name="Quesneville H."/>
            <person name="Nordborg M."/>
            <person name="Gaut B.S."/>
            <person name="Lysak M.A."/>
            <person name="Jenkins J."/>
            <person name="Grimwood J."/>
            <person name="Chapman J."/>
            <person name="Prochnik S."/>
            <person name="Shu S."/>
            <person name="Rokhsar D."/>
            <person name="Schmutz J."/>
            <person name="Weigel D."/>
            <person name="Wright S.I."/>
        </authorList>
    </citation>
    <scope>NUCLEOTIDE SEQUENCE [LARGE SCALE GENOMIC DNA]</scope>
    <source>
        <strain evidence="3">cv. Monte Gargano</strain>
    </source>
</reference>
<dbReference type="Pfam" id="PF21674">
    <property type="entry name" value="CCDC22_N"/>
    <property type="match status" value="1"/>
</dbReference>
<dbReference type="AlphaFoldDB" id="R0EZB2"/>